<comment type="caution">
    <text evidence="2">The sequence shown here is derived from an EMBL/GenBank/DDBJ whole genome shotgun (WGS) entry which is preliminary data.</text>
</comment>
<dbReference type="AlphaFoldDB" id="A0A8T0KD03"/>
<evidence type="ECO:0000259" key="1">
    <source>
        <dbReference type="Pfam" id="PF07727"/>
    </source>
</evidence>
<dbReference type="CDD" id="cd09272">
    <property type="entry name" value="RNase_HI_RT_Ty1"/>
    <property type="match status" value="1"/>
</dbReference>
<proteinExistence type="predicted"/>
<organism evidence="2 3">
    <name type="scientific">Phaseolus angularis</name>
    <name type="common">Azuki bean</name>
    <name type="synonym">Vigna angularis</name>
    <dbReference type="NCBI Taxonomy" id="3914"/>
    <lineage>
        <taxon>Eukaryota</taxon>
        <taxon>Viridiplantae</taxon>
        <taxon>Streptophyta</taxon>
        <taxon>Embryophyta</taxon>
        <taxon>Tracheophyta</taxon>
        <taxon>Spermatophyta</taxon>
        <taxon>Magnoliopsida</taxon>
        <taxon>eudicotyledons</taxon>
        <taxon>Gunneridae</taxon>
        <taxon>Pentapetalae</taxon>
        <taxon>rosids</taxon>
        <taxon>fabids</taxon>
        <taxon>Fabales</taxon>
        <taxon>Fabaceae</taxon>
        <taxon>Papilionoideae</taxon>
        <taxon>50 kb inversion clade</taxon>
        <taxon>NPAAA clade</taxon>
        <taxon>indigoferoid/millettioid clade</taxon>
        <taxon>Phaseoleae</taxon>
        <taxon>Vigna</taxon>
    </lineage>
</organism>
<dbReference type="Pfam" id="PF07727">
    <property type="entry name" value="RVT_2"/>
    <property type="match status" value="1"/>
</dbReference>
<reference evidence="2 3" key="1">
    <citation type="submission" date="2020-05" db="EMBL/GenBank/DDBJ databases">
        <title>Vigna angularis (adzuki bean) Var. LongXiaoDou No. 4 denovo assembly.</title>
        <authorList>
            <person name="Xiang H."/>
        </authorList>
    </citation>
    <scope>NUCLEOTIDE SEQUENCE [LARGE SCALE GENOMIC DNA]</scope>
    <source>
        <tissue evidence="2">Leaf</tissue>
    </source>
</reference>
<dbReference type="Proteomes" id="UP000743370">
    <property type="component" value="Unassembled WGS sequence"/>
</dbReference>
<dbReference type="SUPFAM" id="SSF56672">
    <property type="entry name" value="DNA/RNA polymerases"/>
    <property type="match status" value="1"/>
</dbReference>
<dbReference type="InterPro" id="IPR013103">
    <property type="entry name" value="RVT_2"/>
</dbReference>
<name>A0A8T0KD03_PHAAN</name>
<dbReference type="PANTHER" id="PTHR11439:SF515">
    <property type="entry name" value="GAG-POL POLYPROTEIN"/>
    <property type="match status" value="1"/>
</dbReference>
<protein>
    <submittedName>
        <fullName evidence="2">Retrovirus-related Pol polyprotein from transposon RE1 Retro element 1</fullName>
    </submittedName>
</protein>
<sequence>MCWSLFQLDVKSAFLHGPLEEEVYIQQPPGFISKGKEHRVYRLRKTLYGLRQAPRAWNKCIDSFLVKLDFTRCIVEHGVYVRGKGEELIIICLYVDDLLITGSNLTHINELKKVMQLEFEMTDLGKLSYFLGMEFTYTEAGMILHQRKYVKELLERFNMSVCNPTRSPMEVNLKLVDDENEADSEETLFKQIVGSLRFLCNSRPDLSYSVGLISIFMRRPKKTHMLAAKRLLRYVKGTADFGILFPFGKHNTDGGSLKLIGFTDSDHGGDCVERKSTSGYLFMLNGSPISWCSKKQPVVALSSCEAEYIAGSYAACQGVWLEEILKELMIPVTTPLLLKIDNVSAINLSKNPVSHGRSKHIEVRYHFLRDMVNKGRIALTYCNTEAQLADIFTKAVKINRFEWLRKEIGVRTSAVSLS</sequence>
<dbReference type="PANTHER" id="PTHR11439">
    <property type="entry name" value="GAG-POL-RELATED RETROTRANSPOSON"/>
    <property type="match status" value="1"/>
</dbReference>
<dbReference type="EMBL" id="JABFOF010000005">
    <property type="protein sequence ID" value="KAG2397159.1"/>
    <property type="molecule type" value="Genomic_DNA"/>
</dbReference>
<evidence type="ECO:0000313" key="3">
    <source>
        <dbReference type="Proteomes" id="UP000743370"/>
    </source>
</evidence>
<dbReference type="InterPro" id="IPR043502">
    <property type="entry name" value="DNA/RNA_pol_sf"/>
</dbReference>
<feature type="domain" description="Reverse transcriptase Ty1/copia-type" evidence="1">
    <location>
        <begin position="3"/>
        <end position="170"/>
    </location>
</feature>
<accession>A0A8T0KD03</accession>
<evidence type="ECO:0000313" key="2">
    <source>
        <dbReference type="EMBL" id="KAG2397159.1"/>
    </source>
</evidence>
<gene>
    <name evidence="2" type="ORF">HKW66_Vig0146050</name>
</gene>